<name>A0ABD3PS39_9STRA</name>
<keyword evidence="3" id="KW-1185">Reference proteome</keyword>
<sequence length="334" mass="36221">MPGVSHKSRNTGPINKDINVAHLLPPTSNALDDQRERGRLYSPETIAKNNEKTRRHRRPRPKRDEAHWRMERMDLVAAMPLFAMRTLRMARLPPRDLTYSSTASTEVAEVLSRVAAHMPWAASLAYVFMVSPSAPGRGDPEPAPGWVSPDELARECAAGGAVSAVGDVVDDGGKDTLAPSSQWSGGACRRWRPALGSLGDLLPRSLDSRVRGAAAHAVDGDNGAFWRDLGHGVLGCSSSALIRPVTILVGGKRVGGRRLIWTASPYQSRRGSSSGWAGGWCSVSVAARGGGGGGREDGDEKNDEKTRRHRRPRPNVTRVRATTWSRLQKPRLPD</sequence>
<comment type="caution">
    <text evidence="2">The sequence shown here is derived from an EMBL/GenBank/DDBJ whole genome shotgun (WGS) entry which is preliminary data.</text>
</comment>
<gene>
    <name evidence="2" type="ORF">ACHAW5_008042</name>
</gene>
<organism evidence="2 3">
    <name type="scientific">Stephanodiscus triporus</name>
    <dbReference type="NCBI Taxonomy" id="2934178"/>
    <lineage>
        <taxon>Eukaryota</taxon>
        <taxon>Sar</taxon>
        <taxon>Stramenopiles</taxon>
        <taxon>Ochrophyta</taxon>
        <taxon>Bacillariophyta</taxon>
        <taxon>Coscinodiscophyceae</taxon>
        <taxon>Thalassiosirophycidae</taxon>
        <taxon>Stephanodiscales</taxon>
        <taxon>Stephanodiscaceae</taxon>
        <taxon>Stephanodiscus</taxon>
    </lineage>
</organism>
<evidence type="ECO:0000313" key="2">
    <source>
        <dbReference type="EMBL" id="KAL3790835.1"/>
    </source>
</evidence>
<feature type="compositionally biased region" description="Low complexity" evidence="1">
    <location>
        <begin position="314"/>
        <end position="323"/>
    </location>
</feature>
<reference evidence="2 3" key="1">
    <citation type="submission" date="2024-10" db="EMBL/GenBank/DDBJ databases">
        <title>Updated reference genomes for cyclostephanoid diatoms.</title>
        <authorList>
            <person name="Roberts W.R."/>
            <person name="Alverson A.J."/>
        </authorList>
    </citation>
    <scope>NUCLEOTIDE SEQUENCE [LARGE SCALE GENOMIC DNA]</scope>
    <source>
        <strain evidence="2 3">AJA276-08</strain>
    </source>
</reference>
<evidence type="ECO:0000313" key="3">
    <source>
        <dbReference type="Proteomes" id="UP001530315"/>
    </source>
</evidence>
<dbReference type="Proteomes" id="UP001530315">
    <property type="component" value="Unassembled WGS sequence"/>
</dbReference>
<dbReference type="EMBL" id="JALLAZ020000620">
    <property type="protein sequence ID" value="KAL3790835.1"/>
    <property type="molecule type" value="Genomic_DNA"/>
</dbReference>
<proteinExistence type="predicted"/>
<dbReference type="AlphaFoldDB" id="A0ABD3PS39"/>
<feature type="compositionally biased region" description="Basic and acidic residues" evidence="1">
    <location>
        <begin position="294"/>
        <end position="306"/>
    </location>
</feature>
<feature type="region of interest" description="Disordered" evidence="1">
    <location>
        <begin position="287"/>
        <end position="334"/>
    </location>
</feature>
<accession>A0ABD3PS39</accession>
<feature type="region of interest" description="Disordered" evidence="1">
    <location>
        <begin position="25"/>
        <end position="64"/>
    </location>
</feature>
<evidence type="ECO:0000256" key="1">
    <source>
        <dbReference type="SAM" id="MobiDB-lite"/>
    </source>
</evidence>
<protein>
    <submittedName>
        <fullName evidence="2">Uncharacterized protein</fullName>
    </submittedName>
</protein>